<keyword evidence="2" id="KW-1133">Transmembrane helix</keyword>
<dbReference type="STRING" id="1202772.A0A1V9Y9N8"/>
<accession>A0A1V9Y9N8</accession>
<feature type="transmembrane region" description="Helical" evidence="2">
    <location>
        <begin position="491"/>
        <end position="513"/>
    </location>
</feature>
<keyword evidence="2" id="KW-0812">Transmembrane</keyword>
<evidence type="ECO:0008006" key="5">
    <source>
        <dbReference type="Google" id="ProtNLM"/>
    </source>
</evidence>
<sequence length="825" mass="87593">MPSACTTGGLLATNSSECLRLTATNAVYAASSSLASLSTTSTNSVWDQTQATSRQATELLLQRVDDVRGYSAGWFQNSLHALTTFACDATLSAADKERCVPRGHAAAVMNGSQCLVVAGAGNCADQGLCERAANCYWPPPTADREPYFAASDIAAAKAWVTTGYPESLVPYAIPGVFLATLVLLATVVFFILRCGCNRCYGRKPHRHGYSRAERVRPIAVFALFSLGIALCAGFAFLQNDVITHGIHGAFDAVDMTLTNLNTMADNINAPLEAVSATLQATVADIEQRYVATPDVELNPATTTQWMEGNMTTVDTLRRQFAASLAALGPFPLGCDRATAEVLPNCASSSRQRWPPPCKRSQRARARSKRKRVQSTLAANATRSQASIEASLASAATLLHSVQAKAAALQMSVRVAYHAFSSVSFAQVSALMAGFAAGVVVCVMGMPHTVARYRSFASLALRRASLRERAAFCGCCMLRGTSDLAGARQTSFGAFICVVGFVISAAILVVAIVGNDSCHYVRVFHDDTPAVWPGQTADVLHACFHGTSLLKALDVEADLAFSCSLQAEFSVANNVSLAPLVAQMAALGRTLQAVNETTWFAHSTADLVVAASAYTAQLTLANLPTPWEAFGYPTLLASGEATCYFEPAVNAPRCYMAKACHGAATPCYTTFVAAYDTYVGENQLRSALQELNVRRASGPTRIMGGGDFSATTGAHTAGWNTSIVSIRNYTADFVDALTALTGDVLGPLQSGRVGAILDGVDRMKCSMRCDWLNPGYDLLYGSVCADLVGATLTVALCVFLMCVFLVPIIVAAIILEKRLRGLRKPC</sequence>
<evidence type="ECO:0000313" key="4">
    <source>
        <dbReference type="Proteomes" id="UP000243579"/>
    </source>
</evidence>
<evidence type="ECO:0000256" key="1">
    <source>
        <dbReference type="SAM" id="MobiDB-lite"/>
    </source>
</evidence>
<feature type="transmembrane region" description="Helical" evidence="2">
    <location>
        <begin position="424"/>
        <end position="445"/>
    </location>
</feature>
<keyword evidence="2" id="KW-0472">Membrane</keyword>
<feature type="transmembrane region" description="Helical" evidence="2">
    <location>
        <begin position="171"/>
        <end position="196"/>
    </location>
</feature>
<dbReference type="Proteomes" id="UP000243579">
    <property type="component" value="Unassembled WGS sequence"/>
</dbReference>
<feature type="compositionally biased region" description="Basic residues" evidence="1">
    <location>
        <begin position="359"/>
        <end position="372"/>
    </location>
</feature>
<reference evidence="3 4" key="1">
    <citation type="journal article" date="2014" name="Genome Biol. Evol.">
        <title>The secreted proteins of Achlya hypogyna and Thraustotheca clavata identify the ancestral oomycete secretome and reveal gene acquisitions by horizontal gene transfer.</title>
        <authorList>
            <person name="Misner I."/>
            <person name="Blouin N."/>
            <person name="Leonard G."/>
            <person name="Richards T.A."/>
            <person name="Lane C.E."/>
        </authorList>
    </citation>
    <scope>NUCLEOTIDE SEQUENCE [LARGE SCALE GENOMIC DNA]</scope>
    <source>
        <strain evidence="3 4">ATCC 48635</strain>
    </source>
</reference>
<evidence type="ECO:0000256" key="2">
    <source>
        <dbReference type="SAM" id="Phobius"/>
    </source>
</evidence>
<gene>
    <name evidence="3" type="ORF">ACHHYP_16054</name>
</gene>
<proteinExistence type="predicted"/>
<keyword evidence="4" id="KW-1185">Reference proteome</keyword>
<evidence type="ECO:0000313" key="3">
    <source>
        <dbReference type="EMBL" id="OQR82426.1"/>
    </source>
</evidence>
<dbReference type="OrthoDB" id="73325at2759"/>
<dbReference type="EMBL" id="JNBR01002455">
    <property type="protein sequence ID" value="OQR82426.1"/>
    <property type="molecule type" value="Genomic_DNA"/>
</dbReference>
<organism evidence="3 4">
    <name type="scientific">Achlya hypogyna</name>
    <name type="common">Oomycete</name>
    <name type="synonym">Protoachlya hypogyna</name>
    <dbReference type="NCBI Taxonomy" id="1202772"/>
    <lineage>
        <taxon>Eukaryota</taxon>
        <taxon>Sar</taxon>
        <taxon>Stramenopiles</taxon>
        <taxon>Oomycota</taxon>
        <taxon>Saprolegniomycetes</taxon>
        <taxon>Saprolegniales</taxon>
        <taxon>Achlyaceae</taxon>
        <taxon>Achlya</taxon>
    </lineage>
</organism>
<dbReference type="AlphaFoldDB" id="A0A1V9Y9N8"/>
<name>A0A1V9Y9N8_ACHHY</name>
<feature type="transmembrane region" description="Helical" evidence="2">
    <location>
        <begin position="791"/>
        <end position="814"/>
    </location>
</feature>
<protein>
    <recommendedName>
        <fullName evidence="5">Transmembrane protein</fullName>
    </recommendedName>
</protein>
<comment type="caution">
    <text evidence="3">The sequence shown here is derived from an EMBL/GenBank/DDBJ whole genome shotgun (WGS) entry which is preliminary data.</text>
</comment>
<feature type="transmembrane region" description="Helical" evidence="2">
    <location>
        <begin position="217"/>
        <end position="237"/>
    </location>
</feature>
<feature type="region of interest" description="Disordered" evidence="1">
    <location>
        <begin position="347"/>
        <end position="375"/>
    </location>
</feature>